<dbReference type="InterPro" id="IPR006860">
    <property type="entry name" value="FecR"/>
</dbReference>
<reference evidence="4" key="1">
    <citation type="submission" date="2023-06" db="EMBL/GenBank/DDBJ databases">
        <title>Genomic of Agaribacillus aureum.</title>
        <authorList>
            <person name="Wang G."/>
        </authorList>
    </citation>
    <scope>NUCLEOTIDE SEQUENCE</scope>
    <source>
        <strain evidence="4">BMA12</strain>
    </source>
</reference>
<keyword evidence="1" id="KW-1133">Transmembrane helix</keyword>
<dbReference type="Pfam" id="PF16344">
    <property type="entry name" value="FecR_C"/>
    <property type="match status" value="1"/>
</dbReference>
<sequence>MSDVIGGFLESYFRRLGIMDDNKYKLEDFLSDARFRDWVLNPTPESQLFWEKWMRTHPDQREMILSAREVILSFQFQKPEVVSPEEKDVLLKNILGEDKVVGSHRKGSNYGLFYKIAASILIVLCLSLYYLHFTKTKKVEVPELITQVVKANPRGQKTRFTLPDGSKVWLNSDSRIEYPDKFMARRTIYLQGEAFFEVAENPEKPFEVISRGIITTAIGTSFNVSAFEGHNIEVGLVTGKISVETETQHQNSKVYAGPGEMVIYNEALNGLQVKPYANLDFIKWTDRIIVFKRAGFQQIKEKLERWYDVRINARNLDREMTFTGEFKNESLERILERMAFVEKFSFEINDKEVNIFFE</sequence>
<keyword evidence="1" id="KW-0812">Transmembrane</keyword>
<feature type="domain" description="Protein FecR C-terminal" evidence="3">
    <location>
        <begin position="289"/>
        <end position="355"/>
    </location>
</feature>
<gene>
    <name evidence="4" type="ORF">QQ020_02395</name>
</gene>
<dbReference type="Pfam" id="PF04773">
    <property type="entry name" value="FecR"/>
    <property type="match status" value="1"/>
</dbReference>
<dbReference type="PANTHER" id="PTHR30273">
    <property type="entry name" value="PERIPLASMIC SIGNAL SENSOR AND SIGMA FACTOR ACTIVATOR FECR-RELATED"/>
    <property type="match status" value="1"/>
</dbReference>
<evidence type="ECO:0000259" key="2">
    <source>
        <dbReference type="Pfam" id="PF04773"/>
    </source>
</evidence>
<dbReference type="InterPro" id="IPR032508">
    <property type="entry name" value="FecR_C"/>
</dbReference>
<dbReference type="Proteomes" id="UP001172083">
    <property type="component" value="Unassembled WGS sequence"/>
</dbReference>
<evidence type="ECO:0000313" key="5">
    <source>
        <dbReference type="Proteomes" id="UP001172083"/>
    </source>
</evidence>
<keyword evidence="5" id="KW-1185">Reference proteome</keyword>
<evidence type="ECO:0000259" key="3">
    <source>
        <dbReference type="Pfam" id="PF16344"/>
    </source>
</evidence>
<comment type="caution">
    <text evidence="4">The sequence shown here is derived from an EMBL/GenBank/DDBJ whole genome shotgun (WGS) entry which is preliminary data.</text>
</comment>
<evidence type="ECO:0000256" key="1">
    <source>
        <dbReference type="SAM" id="Phobius"/>
    </source>
</evidence>
<feature type="transmembrane region" description="Helical" evidence="1">
    <location>
        <begin position="112"/>
        <end position="131"/>
    </location>
</feature>
<protein>
    <submittedName>
        <fullName evidence="4">DUF4974 domain-containing protein</fullName>
    </submittedName>
</protein>
<organism evidence="4 5">
    <name type="scientific">Agaribacillus aureus</name>
    <dbReference type="NCBI Taxonomy" id="3051825"/>
    <lineage>
        <taxon>Bacteria</taxon>
        <taxon>Pseudomonadati</taxon>
        <taxon>Bacteroidota</taxon>
        <taxon>Cytophagia</taxon>
        <taxon>Cytophagales</taxon>
        <taxon>Splendidivirgaceae</taxon>
        <taxon>Agaribacillus</taxon>
    </lineage>
</organism>
<evidence type="ECO:0000313" key="4">
    <source>
        <dbReference type="EMBL" id="MDN5210872.1"/>
    </source>
</evidence>
<dbReference type="EMBL" id="JAUJEB010000001">
    <property type="protein sequence ID" value="MDN5210872.1"/>
    <property type="molecule type" value="Genomic_DNA"/>
</dbReference>
<proteinExistence type="predicted"/>
<accession>A0ABT8L1B4</accession>
<name>A0ABT8L1B4_9BACT</name>
<feature type="domain" description="FecR protein" evidence="2">
    <location>
        <begin position="155"/>
        <end position="241"/>
    </location>
</feature>
<dbReference type="RefSeq" id="WP_346756212.1">
    <property type="nucleotide sequence ID" value="NZ_JAUJEB010000001.1"/>
</dbReference>
<dbReference type="Gene3D" id="2.60.120.1440">
    <property type="match status" value="1"/>
</dbReference>
<dbReference type="PIRSF" id="PIRSF018266">
    <property type="entry name" value="FecR"/>
    <property type="match status" value="1"/>
</dbReference>
<dbReference type="InterPro" id="IPR012373">
    <property type="entry name" value="Ferrdict_sens_TM"/>
</dbReference>
<keyword evidence="1" id="KW-0472">Membrane</keyword>
<dbReference type="PANTHER" id="PTHR30273:SF2">
    <property type="entry name" value="PROTEIN FECR"/>
    <property type="match status" value="1"/>
</dbReference>
<dbReference type="Gene3D" id="3.55.50.30">
    <property type="match status" value="1"/>
</dbReference>